<dbReference type="Gene3D" id="1.10.443.10">
    <property type="entry name" value="Intergrase catalytic core"/>
    <property type="match status" value="1"/>
</dbReference>
<dbReference type="InterPro" id="IPR013762">
    <property type="entry name" value="Integrase-like_cat_sf"/>
</dbReference>
<dbReference type="PANTHER" id="PTHR30349">
    <property type="entry name" value="PHAGE INTEGRASE-RELATED"/>
    <property type="match status" value="1"/>
</dbReference>
<keyword evidence="4" id="KW-1185">Reference proteome</keyword>
<dbReference type="PANTHER" id="PTHR30349:SF64">
    <property type="entry name" value="PROPHAGE INTEGRASE INTD-RELATED"/>
    <property type="match status" value="1"/>
</dbReference>
<proteinExistence type="predicted"/>
<sequence>MSVKKRGRYFHYEFMLHGQRYWGTTKETNQKRAETFEAIKLAEAQQGALNRKVRKIPTLSEFSKEFLQYNKDRVAAGTLDLDTYKDYCHGWGLLSETIVAGMPLHKITRNLAATIVFPKSPHNAKSGQRTLSRMLNVAAELEYIQAAPKIKRSKAPRRTRVLSPEERAELLKHLRGDVRDVFIVGCDCGTRPGVETMRMKWANIAWERNAVWVIGKGNKQRPIPMSDRLRAVLKRRWAAAQAAIVKAKAKGDLRKVAQLEQWVFVGKTAEGHRRTIGKAFRKARTAAGFGRDIVPYLTRHTFATEILAETKNLALVKDLLGHDSIATTQQYLHPDISGVADVVNQLNVRHSGLELVVNG</sequence>
<feature type="domain" description="Tyr recombinase" evidence="2">
    <location>
        <begin position="157"/>
        <end position="344"/>
    </location>
</feature>
<reference evidence="3" key="1">
    <citation type="submission" date="2021-04" db="EMBL/GenBank/DDBJ databases">
        <title>Phylogenetic analysis of Acidobacteriaceae.</title>
        <authorList>
            <person name="Qiu L."/>
            <person name="Zhang Q."/>
        </authorList>
    </citation>
    <scope>NUCLEOTIDE SEQUENCE</scope>
    <source>
        <strain evidence="3">DSM 25168</strain>
    </source>
</reference>
<dbReference type="EMBL" id="CP093313">
    <property type="protein sequence ID" value="UWZ83473.1"/>
    <property type="molecule type" value="Genomic_DNA"/>
</dbReference>
<dbReference type="CDD" id="cd00796">
    <property type="entry name" value="INT_Rci_Hp1_C"/>
    <property type="match status" value="1"/>
</dbReference>
<protein>
    <submittedName>
        <fullName evidence="3">Tyrosine-type recombinase/integrase</fullName>
    </submittedName>
</protein>
<dbReference type="GO" id="GO:0015074">
    <property type="term" value="P:DNA integration"/>
    <property type="evidence" value="ECO:0007669"/>
    <property type="project" value="InterPro"/>
</dbReference>
<evidence type="ECO:0000313" key="4">
    <source>
        <dbReference type="Proteomes" id="UP001059380"/>
    </source>
</evidence>
<dbReference type="InterPro" id="IPR050090">
    <property type="entry name" value="Tyrosine_recombinase_XerCD"/>
</dbReference>
<dbReference type="InterPro" id="IPR002104">
    <property type="entry name" value="Integrase_catalytic"/>
</dbReference>
<accession>A0A9J7BLW2</accession>
<dbReference type="Pfam" id="PF00589">
    <property type="entry name" value="Phage_integrase"/>
    <property type="match status" value="1"/>
</dbReference>
<dbReference type="KEGG" id="orp:MOP44_23270"/>
<dbReference type="RefSeq" id="WP_260792808.1">
    <property type="nucleotide sequence ID" value="NZ_CP093313.1"/>
</dbReference>
<evidence type="ECO:0000256" key="1">
    <source>
        <dbReference type="ARBA" id="ARBA00023172"/>
    </source>
</evidence>
<organism evidence="3 4">
    <name type="scientific">Occallatibacter riparius</name>
    <dbReference type="NCBI Taxonomy" id="1002689"/>
    <lineage>
        <taxon>Bacteria</taxon>
        <taxon>Pseudomonadati</taxon>
        <taxon>Acidobacteriota</taxon>
        <taxon>Terriglobia</taxon>
        <taxon>Terriglobales</taxon>
        <taxon>Acidobacteriaceae</taxon>
        <taxon>Occallatibacter</taxon>
    </lineage>
</organism>
<dbReference type="AlphaFoldDB" id="A0A9J7BLW2"/>
<name>A0A9J7BLW2_9BACT</name>
<dbReference type="GO" id="GO:0006310">
    <property type="term" value="P:DNA recombination"/>
    <property type="evidence" value="ECO:0007669"/>
    <property type="project" value="UniProtKB-KW"/>
</dbReference>
<dbReference type="SUPFAM" id="SSF56349">
    <property type="entry name" value="DNA breaking-rejoining enzymes"/>
    <property type="match status" value="1"/>
</dbReference>
<dbReference type="PROSITE" id="PS51898">
    <property type="entry name" value="TYR_RECOMBINASE"/>
    <property type="match status" value="1"/>
</dbReference>
<dbReference type="GO" id="GO:0003677">
    <property type="term" value="F:DNA binding"/>
    <property type="evidence" value="ECO:0007669"/>
    <property type="project" value="InterPro"/>
</dbReference>
<keyword evidence="1" id="KW-0233">DNA recombination</keyword>
<dbReference type="InterPro" id="IPR011010">
    <property type="entry name" value="DNA_brk_join_enz"/>
</dbReference>
<gene>
    <name evidence="3" type="ORF">MOP44_23270</name>
</gene>
<evidence type="ECO:0000313" key="3">
    <source>
        <dbReference type="EMBL" id="UWZ83473.1"/>
    </source>
</evidence>
<dbReference type="Proteomes" id="UP001059380">
    <property type="component" value="Chromosome"/>
</dbReference>
<evidence type="ECO:0000259" key="2">
    <source>
        <dbReference type="PROSITE" id="PS51898"/>
    </source>
</evidence>